<proteinExistence type="inferred from homology"/>
<feature type="domain" description="UvrD-like helicase C-terminal" evidence="16">
    <location>
        <begin position="510"/>
        <end position="802"/>
    </location>
</feature>
<dbReference type="PANTHER" id="PTHR11070:SF48">
    <property type="entry name" value="ATP-DEPENDENT HELICASE_NUCLEASE SUBUNIT A"/>
    <property type="match status" value="1"/>
</dbReference>
<evidence type="ECO:0000256" key="9">
    <source>
        <dbReference type="ARBA" id="ARBA00023204"/>
    </source>
</evidence>
<name>A0A024QFE7_9BACI</name>
<keyword evidence="7 13" id="KW-0067">ATP-binding</keyword>
<keyword evidence="2 13" id="KW-0547">Nucleotide-binding</keyword>
<keyword evidence="3 13" id="KW-0227">DNA damage</keyword>
<reference evidence="18" key="2">
    <citation type="submission" date="2014-05" db="EMBL/GenBank/DDBJ databases">
        <title>Draft genome sequence of Virgibacillus massiliensis Vm-5.</title>
        <authorList>
            <person name="Khelaifia S."/>
            <person name="Croce O."/>
            <person name="Lagier J.C."/>
            <person name="Raoult D."/>
        </authorList>
    </citation>
    <scope>NUCLEOTIDE SEQUENCE [LARGE SCALE GENOMIC DNA]</scope>
    <source>
        <strain evidence="18">Vm-5</strain>
    </source>
</reference>
<evidence type="ECO:0000256" key="10">
    <source>
        <dbReference type="ARBA" id="ARBA00023235"/>
    </source>
</evidence>
<reference evidence="17 18" key="1">
    <citation type="submission" date="2014-03" db="EMBL/GenBank/DDBJ databases">
        <authorList>
            <person name="Urmite Genomes U."/>
        </authorList>
    </citation>
    <scope>NUCLEOTIDE SEQUENCE [LARGE SCALE GENOMIC DNA]</scope>
    <source>
        <strain evidence="17 18">Vm-5</strain>
    </source>
</reference>
<evidence type="ECO:0000256" key="3">
    <source>
        <dbReference type="ARBA" id="ARBA00022763"/>
    </source>
</evidence>
<dbReference type="EC" id="3.1.-.-" evidence="13"/>
<dbReference type="EC" id="5.6.2.4" evidence="13"/>
<accession>A0A024QFE7</accession>
<keyword evidence="5 13" id="KW-0347">Helicase</keyword>
<dbReference type="Gene3D" id="3.40.50.300">
    <property type="entry name" value="P-loop containing nucleotide triphosphate hydrolases"/>
    <property type="match status" value="4"/>
</dbReference>
<dbReference type="SUPFAM" id="SSF52540">
    <property type="entry name" value="P-loop containing nucleoside triphosphate hydrolases"/>
    <property type="match status" value="1"/>
</dbReference>
<dbReference type="FunFam" id="3.40.50.300:FF:001236">
    <property type="entry name" value="ATP-dependent helicase/nuclease subunit A"/>
    <property type="match status" value="1"/>
</dbReference>
<dbReference type="InterPro" id="IPR014152">
    <property type="entry name" value="AddA"/>
</dbReference>
<dbReference type="PROSITE" id="PS51198">
    <property type="entry name" value="UVRD_HELICASE_ATP_BIND"/>
    <property type="match status" value="1"/>
</dbReference>
<dbReference type="OrthoDB" id="9810135at2"/>
<comment type="similarity">
    <text evidence="13">Belongs to the helicase family. AddA subfamily.</text>
</comment>
<gene>
    <name evidence="13 17" type="primary">addA</name>
    <name evidence="17" type="ORF">BN990_03008</name>
</gene>
<keyword evidence="9 13" id="KW-0234">DNA repair</keyword>
<comment type="catalytic activity">
    <reaction evidence="12 13">
        <text>ATP + H2O = ADP + phosphate + H(+)</text>
        <dbReference type="Rhea" id="RHEA:13065"/>
        <dbReference type="ChEBI" id="CHEBI:15377"/>
        <dbReference type="ChEBI" id="CHEBI:15378"/>
        <dbReference type="ChEBI" id="CHEBI:30616"/>
        <dbReference type="ChEBI" id="CHEBI:43474"/>
        <dbReference type="ChEBI" id="CHEBI:456216"/>
        <dbReference type="EC" id="5.6.2.4"/>
    </reaction>
</comment>
<comment type="subunit">
    <text evidence="13">Heterodimer of AddA and AddB/RexB.</text>
</comment>
<dbReference type="InterPro" id="IPR011335">
    <property type="entry name" value="Restrct_endonuc-II-like"/>
</dbReference>
<dbReference type="Pfam" id="PF13361">
    <property type="entry name" value="UvrD_C"/>
    <property type="match status" value="1"/>
</dbReference>
<keyword evidence="18" id="KW-1185">Reference proteome</keyword>
<evidence type="ECO:0000256" key="7">
    <source>
        <dbReference type="ARBA" id="ARBA00022840"/>
    </source>
</evidence>
<sequence length="1242" mass="145461">MVNWTKEQEEAIYTSGSDVLVAAAAGSGKTAVLVERIIQKLLDKDHPVDIDSLLVVTFTNAAAQEMRNRVGTALEKALANDPSSLHLKKQLSLLQRASISTLHSFCLDVVKQYAYLLDIDPAFRIANDMEADLIKQEVMDELFENWYGSQGEEQELFFQVVDRFSSDRSDAEVEDLILSLYSFAVQNPWPDQWLDQLAEAYYIPEDYQQEDLFWLDILKREVQHKFEAIQQEMAMAWNIAKENDGPYQYVETVENDMHLLQQALDAVHDWNQLHEMMNSLAFGKLPSKKSDVNEDKKKQVQKLRNNYKKRWNDMKQEWFSRDLTSHVEDMQEMTPVIKKLVELVKEFKQHFIDEKRERAMVDFTDLEHYCLQLLIDETNGFDFKSPVPSKVAKGFQQQFSELLIDEYQDTNLVQETILQLISDQVGSGNRFMVGDVKQSIYRFRHAEPTLFIGKYKRFQQMNHPGKRIDLARNFRSRAPVLTGTNYIFRQILDETLGEISYDENAELIYGNKMYDELPYSEPNPELLIIDRDSEEQEMPEEEDFRDLEKAELEARAYADKIKKWIGQKGDAPLQVVDKETQIQRDMQYRDVVILLRSMTWAPAISDELKKQGIPVYAELTSGYFEAIEVKVMISLLKVVDNPRQDIPLASVLRSPIVGLNEEELAAIRLAGKNFAFYDALKEYVKQHINTTAEKIQRFIDKRETYRISSRQGALSELIWQIYRETGYYDFVGGMPGGRQRQANLRALYDRARTYETTSFRGLFRFLRFIERMEESGDDLGAARALSEQEDVVRIMTIHKSKGLEFPVVLLGGMDKQFNLMDLNQKYLLHKDYGFASKYIDPVKRITYPTLFYHALKREKLREQLAEEMRVLYVALTRAKEKLVMVGNVASFTKKIDKWEKIRDHQEWVLPAYFRMESKTYLDWVGPALLRHRENQLLRTDEFQEIISSAVQHDSSHWDVTLIHGSELVNTDQLQEHEDEQLFNHISTWQPMEGLKDNELSKLVNHRLRFIYPYKEAAISRAKQTVTEIKRQQELKDEYSAEQLVTPFQKPIVKRPAFMQREKTITSAEKGTIIHTAMQHLPMNRRLTLIEIEEELEKMVEKEILSKEEVERIDLQTIEQFYDTELAEYMREVPNLYREVPFSLALPASEVYPSWQSNQEENVLIQGVIDGIIPKDEGWIIIDYKTDAIEEAWTEETKQKMLDRYYTQMKLYRYAIEVIWKQPVKATYLYFFAKNALVEVPNE</sequence>
<dbReference type="Pfam" id="PF00580">
    <property type="entry name" value="UvrD-helicase"/>
    <property type="match status" value="1"/>
</dbReference>
<keyword evidence="4 13" id="KW-0378">Hydrolase</keyword>
<dbReference type="PANTHER" id="PTHR11070">
    <property type="entry name" value="UVRD / RECB / PCRA DNA HELICASE FAMILY MEMBER"/>
    <property type="match status" value="1"/>
</dbReference>
<dbReference type="GO" id="GO:0003690">
    <property type="term" value="F:double-stranded DNA binding"/>
    <property type="evidence" value="ECO:0007669"/>
    <property type="project" value="UniProtKB-UniRule"/>
</dbReference>
<evidence type="ECO:0000256" key="4">
    <source>
        <dbReference type="ARBA" id="ARBA00022801"/>
    </source>
</evidence>
<dbReference type="HAMAP" id="MF_01451">
    <property type="entry name" value="AddA"/>
    <property type="match status" value="1"/>
</dbReference>
<dbReference type="InterPro" id="IPR014017">
    <property type="entry name" value="DNA_helicase_UvrD-like_C"/>
</dbReference>
<keyword evidence="6 13" id="KW-0269">Exonuclease</keyword>
<evidence type="ECO:0000313" key="17">
    <source>
        <dbReference type="EMBL" id="CDQ40681.1"/>
    </source>
</evidence>
<dbReference type="GO" id="GO:0005524">
    <property type="term" value="F:ATP binding"/>
    <property type="evidence" value="ECO:0007669"/>
    <property type="project" value="UniProtKB-UniRule"/>
</dbReference>
<dbReference type="InterPro" id="IPR011604">
    <property type="entry name" value="PDDEXK-like_dom_sf"/>
</dbReference>
<feature type="binding site" evidence="14">
    <location>
        <begin position="23"/>
        <end position="30"/>
    </location>
    <ligand>
        <name>ATP</name>
        <dbReference type="ChEBI" id="CHEBI:30616"/>
    </ligand>
</feature>
<evidence type="ECO:0000256" key="5">
    <source>
        <dbReference type="ARBA" id="ARBA00022806"/>
    </source>
</evidence>
<dbReference type="EMBL" id="CCDP010000002">
    <property type="protein sequence ID" value="CDQ40681.1"/>
    <property type="molecule type" value="Genomic_DNA"/>
</dbReference>
<evidence type="ECO:0000259" key="15">
    <source>
        <dbReference type="PROSITE" id="PS51198"/>
    </source>
</evidence>
<feature type="domain" description="UvrD-like helicase ATP-binding" evidence="15">
    <location>
        <begin position="2"/>
        <end position="477"/>
    </location>
</feature>
<evidence type="ECO:0000256" key="12">
    <source>
        <dbReference type="ARBA" id="ARBA00048988"/>
    </source>
</evidence>
<dbReference type="eggNOG" id="COG1074">
    <property type="taxonomic scope" value="Bacteria"/>
</dbReference>
<dbReference type="AlphaFoldDB" id="A0A024QFE7"/>
<keyword evidence="1 13" id="KW-0540">Nuclease</keyword>
<dbReference type="STRING" id="1462526.BN990_03008"/>
<dbReference type="NCBIfam" id="TIGR02785">
    <property type="entry name" value="addA_Gpos"/>
    <property type="match status" value="1"/>
</dbReference>
<dbReference type="RefSeq" id="WP_038245633.1">
    <property type="nucleotide sequence ID" value="NZ_BNER01000006.1"/>
</dbReference>
<comment type="caution">
    <text evidence="17">The sequence shown here is derived from an EMBL/GenBank/DDBJ whole genome shotgun (WGS) entry which is preliminary data.</text>
</comment>
<dbReference type="PROSITE" id="PS51217">
    <property type="entry name" value="UVRD_HELICASE_CTER"/>
    <property type="match status" value="1"/>
</dbReference>
<evidence type="ECO:0000256" key="14">
    <source>
        <dbReference type="PROSITE-ProRule" id="PRU00560"/>
    </source>
</evidence>
<comment type="cofactor">
    <cofactor evidence="13">
        <name>Mg(2+)</name>
        <dbReference type="ChEBI" id="CHEBI:18420"/>
    </cofactor>
</comment>
<comment type="catalytic activity">
    <reaction evidence="11 13">
        <text>Couples ATP hydrolysis with the unwinding of duplex DNA by translocating in the 3'-5' direction.</text>
        <dbReference type="EC" id="5.6.2.4"/>
    </reaction>
</comment>
<comment type="function">
    <text evidence="13">The heterodimer acts as both an ATP-dependent DNA helicase and an ATP-dependent, dual-direction single-stranded exonuclease. Recognizes the chi site generating a DNA molecule suitable for the initiation of homologous recombination. The AddA nuclease domain is required for chi fragment generation; this subunit has the helicase and 3' -&gt; 5' nuclease activities.</text>
</comment>
<dbReference type="Pfam" id="PF12705">
    <property type="entry name" value="PDDEXK_1"/>
    <property type="match status" value="1"/>
</dbReference>
<evidence type="ECO:0000256" key="6">
    <source>
        <dbReference type="ARBA" id="ARBA00022839"/>
    </source>
</evidence>
<evidence type="ECO:0000256" key="11">
    <source>
        <dbReference type="ARBA" id="ARBA00034617"/>
    </source>
</evidence>
<keyword evidence="8 13" id="KW-0238">DNA-binding</keyword>
<dbReference type="SUPFAM" id="SSF52980">
    <property type="entry name" value="Restriction endonuclease-like"/>
    <property type="match status" value="1"/>
</dbReference>
<dbReference type="Gene3D" id="3.90.320.10">
    <property type="match status" value="1"/>
</dbReference>
<dbReference type="GO" id="GO:0043138">
    <property type="term" value="F:3'-5' DNA helicase activity"/>
    <property type="evidence" value="ECO:0007669"/>
    <property type="project" value="UniProtKB-UniRule"/>
</dbReference>
<evidence type="ECO:0000259" key="16">
    <source>
        <dbReference type="PROSITE" id="PS51217"/>
    </source>
</evidence>
<organism evidence="17 18">
    <name type="scientific">Virgibacillus massiliensis</name>
    <dbReference type="NCBI Taxonomy" id="1462526"/>
    <lineage>
        <taxon>Bacteria</taxon>
        <taxon>Bacillati</taxon>
        <taxon>Bacillota</taxon>
        <taxon>Bacilli</taxon>
        <taxon>Bacillales</taxon>
        <taxon>Bacillaceae</taxon>
        <taxon>Virgibacillus</taxon>
    </lineage>
</organism>
<dbReference type="InterPro" id="IPR038726">
    <property type="entry name" value="PDDEXK_AddAB-type"/>
</dbReference>
<dbReference type="GO" id="GO:0016887">
    <property type="term" value="F:ATP hydrolysis activity"/>
    <property type="evidence" value="ECO:0007669"/>
    <property type="project" value="RHEA"/>
</dbReference>
<keyword evidence="10 13" id="KW-0413">Isomerase</keyword>
<evidence type="ECO:0000256" key="13">
    <source>
        <dbReference type="HAMAP-Rule" id="MF_01451"/>
    </source>
</evidence>
<dbReference type="GO" id="GO:0005829">
    <property type="term" value="C:cytosol"/>
    <property type="evidence" value="ECO:0007669"/>
    <property type="project" value="TreeGrafter"/>
</dbReference>
<evidence type="ECO:0000256" key="2">
    <source>
        <dbReference type="ARBA" id="ARBA00022741"/>
    </source>
</evidence>
<evidence type="ECO:0000256" key="1">
    <source>
        <dbReference type="ARBA" id="ARBA00022722"/>
    </source>
</evidence>
<evidence type="ECO:0000313" key="18">
    <source>
        <dbReference type="Proteomes" id="UP000028875"/>
    </source>
</evidence>
<dbReference type="GO" id="GO:0033202">
    <property type="term" value="C:DNA helicase complex"/>
    <property type="evidence" value="ECO:0007669"/>
    <property type="project" value="TreeGrafter"/>
</dbReference>
<dbReference type="InterPro" id="IPR027417">
    <property type="entry name" value="P-loop_NTPase"/>
</dbReference>
<dbReference type="InterPro" id="IPR014016">
    <property type="entry name" value="UvrD-like_ATP-bd"/>
</dbReference>
<dbReference type="GO" id="GO:0008408">
    <property type="term" value="F:3'-5' exonuclease activity"/>
    <property type="evidence" value="ECO:0007669"/>
    <property type="project" value="UniProtKB-UniRule"/>
</dbReference>
<dbReference type="InterPro" id="IPR000212">
    <property type="entry name" value="DNA_helicase_UvrD/REP"/>
</dbReference>
<evidence type="ECO:0000256" key="8">
    <source>
        <dbReference type="ARBA" id="ARBA00023125"/>
    </source>
</evidence>
<dbReference type="Proteomes" id="UP000028875">
    <property type="component" value="Unassembled WGS sequence"/>
</dbReference>
<protein>
    <recommendedName>
        <fullName evidence="13">ATP-dependent helicase/nuclease subunit A</fullName>
        <ecNumber evidence="13">3.1.-.-</ecNumber>
        <ecNumber evidence="13">5.6.2.4</ecNumber>
    </recommendedName>
    <alternativeName>
        <fullName evidence="13">ATP-dependent helicase/nuclease AddA</fullName>
    </alternativeName>
    <alternativeName>
        <fullName evidence="13">DNA 3'-5' helicase AddA</fullName>
    </alternativeName>
</protein>
<dbReference type="GO" id="GO:0000724">
    <property type="term" value="P:double-strand break repair via homologous recombination"/>
    <property type="evidence" value="ECO:0007669"/>
    <property type="project" value="UniProtKB-UniRule"/>
</dbReference>